<protein>
    <submittedName>
        <fullName evidence="4">Nucleoside-diphosphate sugar epimerase</fullName>
    </submittedName>
</protein>
<evidence type="ECO:0000259" key="3">
    <source>
        <dbReference type="Pfam" id="PF08338"/>
    </source>
</evidence>
<dbReference type="InterPro" id="IPR036291">
    <property type="entry name" value="NAD(P)-bd_dom_sf"/>
</dbReference>
<feature type="domain" description="NAD-dependent epimerase/dehydratase" evidence="2">
    <location>
        <begin position="3"/>
        <end position="224"/>
    </location>
</feature>
<dbReference type="SUPFAM" id="SSF51735">
    <property type="entry name" value="NAD(P)-binding Rossmann-fold domains"/>
    <property type="match status" value="1"/>
</dbReference>
<dbReference type="PANTHER" id="PTHR11092">
    <property type="entry name" value="SUGAR NUCLEOTIDE EPIMERASE RELATED"/>
    <property type="match status" value="1"/>
</dbReference>
<dbReference type="EMBL" id="JH413850">
    <property type="protein sequence ID" value="EHL28982.1"/>
    <property type="molecule type" value="Genomic_DNA"/>
</dbReference>
<dbReference type="OrthoDB" id="9801773at2"/>
<dbReference type="InParanoid" id="G9EUI2"/>
<dbReference type="InterPro" id="IPR013549">
    <property type="entry name" value="DUF1731"/>
</dbReference>
<comment type="similarity">
    <text evidence="1">Belongs to the NAD(P)-dependent epimerase/dehydratase family. SDR39U1 subfamily.</text>
</comment>
<organism evidence="4 5">
    <name type="scientific">Legionella drancourtii LLAP12</name>
    <dbReference type="NCBI Taxonomy" id="658187"/>
    <lineage>
        <taxon>Bacteria</taxon>
        <taxon>Pseudomonadati</taxon>
        <taxon>Pseudomonadota</taxon>
        <taxon>Gammaproteobacteria</taxon>
        <taxon>Legionellales</taxon>
        <taxon>Legionellaceae</taxon>
        <taxon>Legionella</taxon>
    </lineage>
</organism>
<proteinExistence type="inferred from homology"/>
<evidence type="ECO:0000256" key="1">
    <source>
        <dbReference type="ARBA" id="ARBA00009353"/>
    </source>
</evidence>
<dbReference type="Pfam" id="PF08338">
    <property type="entry name" value="DUF1731"/>
    <property type="match status" value="1"/>
</dbReference>
<dbReference type="HOGENOM" id="CLU_047373_0_3_6"/>
<evidence type="ECO:0000313" key="4">
    <source>
        <dbReference type="EMBL" id="EHL28982.1"/>
    </source>
</evidence>
<dbReference type="Proteomes" id="UP000002770">
    <property type="component" value="Unassembled WGS sequence"/>
</dbReference>
<reference evidence="4 5" key="1">
    <citation type="journal article" date="2011" name="BMC Genomics">
        <title>Insight into cross-talk between intra-amoebal pathogens.</title>
        <authorList>
            <person name="Gimenez G."/>
            <person name="Bertelli C."/>
            <person name="Moliner C."/>
            <person name="Robert C."/>
            <person name="Raoult D."/>
            <person name="Fournier P.E."/>
            <person name="Greub G."/>
        </authorList>
    </citation>
    <scope>NUCLEOTIDE SEQUENCE [LARGE SCALE GENOMIC DNA]</scope>
    <source>
        <strain evidence="4 5">LLAP12</strain>
    </source>
</reference>
<dbReference type="Gene3D" id="3.40.50.720">
    <property type="entry name" value="NAD(P)-binding Rossmann-like Domain"/>
    <property type="match status" value="1"/>
</dbReference>
<evidence type="ECO:0000313" key="5">
    <source>
        <dbReference type="Proteomes" id="UP000002770"/>
    </source>
</evidence>
<dbReference type="Pfam" id="PF01370">
    <property type="entry name" value="Epimerase"/>
    <property type="match status" value="1"/>
</dbReference>
<name>G9EUI2_9GAMM</name>
<dbReference type="eggNOG" id="COG1090">
    <property type="taxonomic scope" value="Bacteria"/>
</dbReference>
<dbReference type="NCBIfam" id="TIGR01777">
    <property type="entry name" value="yfcH"/>
    <property type="match status" value="1"/>
</dbReference>
<feature type="domain" description="DUF1731" evidence="3">
    <location>
        <begin position="258"/>
        <end position="303"/>
    </location>
</feature>
<dbReference type="AlphaFoldDB" id="G9EUI2"/>
<gene>
    <name evidence="4" type="ORF">LDG_8976</name>
</gene>
<accession>G9EUI2</accession>
<keyword evidence="5" id="KW-1185">Reference proteome</keyword>
<sequence length="311" mass="34318">MNIIIGGGTGLVGQVLVPELIRAGHDVTIIGRAKEKIQKCFKNTVHAVTWDELDTLNPDEIDAIINLTGENIAEHRWSSKVKNKLLSSRIEATHHFVHWATKAKSKKPHLYNASAIGIYGLQKKLPNANDAFTEQSPNNAASATSFASLLVSQWEQAALQGTNIPVTLMRFGVVLKRGEGMLKKLELPARYGMGAIVGTGEQPLAWIDHIDLVNGILFLIAHPEITGPINLVAPQHVSQKVFNQTLAKVLKKPTFLRLPAWLVHLLFGQMGEELLLSGQAVIPQRLLDHQFDFKYPTLLSALTREFAENSQ</sequence>
<dbReference type="PANTHER" id="PTHR11092:SF0">
    <property type="entry name" value="EPIMERASE FAMILY PROTEIN SDR39U1"/>
    <property type="match status" value="1"/>
</dbReference>
<dbReference type="InterPro" id="IPR001509">
    <property type="entry name" value="Epimerase_deHydtase"/>
</dbReference>
<dbReference type="STRING" id="658187.LDG_8976"/>
<dbReference type="FunCoup" id="G9EUI2">
    <property type="interactions" value="327"/>
</dbReference>
<dbReference type="RefSeq" id="WP_006872836.1">
    <property type="nucleotide sequence ID" value="NZ_JH413850.1"/>
</dbReference>
<evidence type="ECO:0000259" key="2">
    <source>
        <dbReference type="Pfam" id="PF01370"/>
    </source>
</evidence>
<dbReference type="InterPro" id="IPR010099">
    <property type="entry name" value="SDR39U1"/>
</dbReference>